<comment type="caution">
    <text evidence="7">The sequence shown here is derived from an EMBL/GenBank/DDBJ whole genome shotgun (WGS) entry which is preliminary data.</text>
</comment>
<evidence type="ECO:0000313" key="7">
    <source>
        <dbReference type="EMBL" id="KAF4637544.1"/>
    </source>
</evidence>
<dbReference type="Proteomes" id="UP000566819">
    <property type="component" value="Unassembled WGS sequence"/>
</dbReference>
<dbReference type="GO" id="GO:0000981">
    <property type="term" value="F:DNA-binding transcription factor activity, RNA polymerase II-specific"/>
    <property type="evidence" value="ECO:0007669"/>
    <property type="project" value="InterPro"/>
</dbReference>
<dbReference type="OrthoDB" id="5226580at2759"/>
<evidence type="ECO:0000313" key="8">
    <source>
        <dbReference type="Proteomes" id="UP000566819"/>
    </source>
</evidence>
<reference evidence="7 8" key="1">
    <citation type="submission" date="2020-03" db="EMBL/GenBank/DDBJ databases">
        <title>Draft Genome Sequence of Cudoniella acicularis.</title>
        <authorList>
            <person name="Buettner E."/>
            <person name="Kellner H."/>
        </authorList>
    </citation>
    <scope>NUCLEOTIDE SEQUENCE [LARGE SCALE GENOMIC DNA]</scope>
    <source>
        <strain evidence="7 8">DSM 108380</strain>
    </source>
</reference>
<dbReference type="InterPro" id="IPR051089">
    <property type="entry name" value="prtT"/>
</dbReference>
<comment type="subcellular location">
    <subcellularLocation>
        <location evidence="1">Nucleus</location>
    </subcellularLocation>
</comment>
<sequence>MAEYVNPRAQACQNCVKAKAKCYNHADGKCERCNRLGRDCAMQAPAMRKRKAVKTNREDQAERIAELEQKLEDLASRVVSSQPSPICGESPSFVVIPDSTGIQSDGTNSTPHLLSHRQQSIAWQATPSILPRGTTGIPVDAEELLTIFRRDLARQVPFISLPGQATVHSLSKERPFLFRAIITVASYHDSVYQSALGQEFLRYLTEHLILQAQKNLDMLQGLLVYISWYNGMFVGRSQITTLLTMAFSLVVDLHLYFPMTSFENHDRFLNEMKGIISAYHVTWTRKSEPSREEKRAILGCFYLFSAVSAIFCRINPLRWTPYMQHCHDEILNHPENEGDIYLAHLSALQRIAMNIRHSDPRECPSQPRSWNAAAGVHVKLVMSELQRFQASLPENLQQDPLLLMHCNSVEMNVYEICFSMPPTIPVDTPTLQRADALVACLKATRAITDVYLSISVDSIAYLNFRSVFMAQMYVALVTLSKLAVFRAEDWEVNNVETTLYVFTILNRVIQMTDGASARYDLRDDDKPWLQISQRMRQLKIGFERLLANENTPLASTIPVEKEGDGAANTYMPLLWSQFDLLGDEFWQGFPDDNDLMH</sequence>
<keyword evidence="4" id="KW-0804">Transcription</keyword>
<dbReference type="PANTHER" id="PTHR31845">
    <property type="entry name" value="FINGER DOMAIN PROTEIN, PUTATIVE-RELATED"/>
    <property type="match status" value="1"/>
</dbReference>
<evidence type="ECO:0000256" key="4">
    <source>
        <dbReference type="ARBA" id="ARBA00023163"/>
    </source>
</evidence>
<evidence type="ECO:0008006" key="9">
    <source>
        <dbReference type="Google" id="ProtNLM"/>
    </source>
</evidence>
<name>A0A8H4WB35_9HELO</name>
<dbReference type="AlphaFoldDB" id="A0A8H4WB35"/>
<dbReference type="GO" id="GO:0005634">
    <property type="term" value="C:nucleus"/>
    <property type="evidence" value="ECO:0007669"/>
    <property type="project" value="UniProtKB-SubCell"/>
</dbReference>
<evidence type="ECO:0000256" key="6">
    <source>
        <dbReference type="SAM" id="Coils"/>
    </source>
</evidence>
<dbReference type="Gene3D" id="4.10.240.10">
    <property type="entry name" value="Zn(2)-C6 fungal-type DNA-binding domain"/>
    <property type="match status" value="1"/>
</dbReference>
<protein>
    <recommendedName>
        <fullName evidence="9">Zn(2)-C6 fungal-type domain-containing protein</fullName>
    </recommendedName>
</protein>
<dbReference type="InterPro" id="IPR036864">
    <property type="entry name" value="Zn2-C6_fun-type_DNA-bd_sf"/>
</dbReference>
<accession>A0A8H4WB35</accession>
<evidence type="ECO:0000256" key="3">
    <source>
        <dbReference type="ARBA" id="ARBA00023125"/>
    </source>
</evidence>
<dbReference type="GO" id="GO:0000976">
    <property type="term" value="F:transcription cis-regulatory region binding"/>
    <property type="evidence" value="ECO:0007669"/>
    <property type="project" value="TreeGrafter"/>
</dbReference>
<proteinExistence type="predicted"/>
<keyword evidence="5" id="KW-0539">Nucleus</keyword>
<organism evidence="7 8">
    <name type="scientific">Cudoniella acicularis</name>
    <dbReference type="NCBI Taxonomy" id="354080"/>
    <lineage>
        <taxon>Eukaryota</taxon>
        <taxon>Fungi</taxon>
        <taxon>Dikarya</taxon>
        <taxon>Ascomycota</taxon>
        <taxon>Pezizomycotina</taxon>
        <taxon>Leotiomycetes</taxon>
        <taxon>Helotiales</taxon>
        <taxon>Tricladiaceae</taxon>
        <taxon>Cudoniella</taxon>
    </lineage>
</organism>
<gene>
    <name evidence="7" type="ORF">G7Y89_g533</name>
</gene>
<keyword evidence="3" id="KW-0238">DNA-binding</keyword>
<feature type="coiled-coil region" evidence="6">
    <location>
        <begin position="50"/>
        <end position="77"/>
    </location>
</feature>
<keyword evidence="2" id="KW-0805">Transcription regulation</keyword>
<dbReference type="CDD" id="cd12148">
    <property type="entry name" value="fungal_TF_MHR"/>
    <property type="match status" value="1"/>
</dbReference>
<keyword evidence="8" id="KW-1185">Reference proteome</keyword>
<evidence type="ECO:0000256" key="1">
    <source>
        <dbReference type="ARBA" id="ARBA00004123"/>
    </source>
</evidence>
<dbReference type="SUPFAM" id="SSF57701">
    <property type="entry name" value="Zn2/Cys6 DNA-binding domain"/>
    <property type="match status" value="1"/>
</dbReference>
<dbReference type="PANTHER" id="PTHR31845:SF10">
    <property type="entry name" value="ZN(II)2CYS6 TRANSCRIPTION FACTOR (EUROFUNG)"/>
    <property type="match status" value="1"/>
</dbReference>
<keyword evidence="6" id="KW-0175">Coiled coil</keyword>
<dbReference type="EMBL" id="JAAMPI010000019">
    <property type="protein sequence ID" value="KAF4637544.1"/>
    <property type="molecule type" value="Genomic_DNA"/>
</dbReference>
<dbReference type="GO" id="GO:0008270">
    <property type="term" value="F:zinc ion binding"/>
    <property type="evidence" value="ECO:0007669"/>
    <property type="project" value="InterPro"/>
</dbReference>
<evidence type="ECO:0000256" key="5">
    <source>
        <dbReference type="ARBA" id="ARBA00023242"/>
    </source>
</evidence>
<evidence type="ECO:0000256" key="2">
    <source>
        <dbReference type="ARBA" id="ARBA00023015"/>
    </source>
</evidence>